<evidence type="ECO:0000256" key="3">
    <source>
        <dbReference type="ARBA" id="ARBA00022692"/>
    </source>
</evidence>
<feature type="transmembrane region" description="Helical" evidence="7">
    <location>
        <begin position="140"/>
        <end position="159"/>
    </location>
</feature>
<dbReference type="SUPFAM" id="SSF103481">
    <property type="entry name" value="Multidrug resistance efflux transporter EmrE"/>
    <property type="match status" value="2"/>
</dbReference>
<feature type="transmembrane region" description="Helical" evidence="7">
    <location>
        <begin position="329"/>
        <end position="348"/>
    </location>
</feature>
<protein>
    <recommendedName>
        <fullName evidence="8">EamA domain-containing protein</fullName>
    </recommendedName>
</protein>
<keyword evidence="10" id="KW-1185">Reference proteome</keyword>
<keyword evidence="3 7" id="KW-0812">Transmembrane</keyword>
<feature type="transmembrane region" description="Helical" evidence="7">
    <location>
        <begin position="383"/>
        <end position="400"/>
    </location>
</feature>
<comment type="similarity">
    <text evidence="2">Belongs to the drug/metabolite transporter (DMT) superfamily. Plant drug/metabolite exporter (P-DME) (TC 2.A.7.4) family.</text>
</comment>
<reference evidence="9 10" key="1">
    <citation type="submission" date="2024-01" db="EMBL/GenBank/DDBJ databases">
        <title>The genomes of 5 underutilized Papilionoideae crops provide insights into root nodulation and disease resistance.</title>
        <authorList>
            <person name="Yuan L."/>
        </authorList>
    </citation>
    <scope>NUCLEOTIDE SEQUENCE [LARGE SCALE GENOMIC DNA]</scope>
    <source>
        <strain evidence="9">LY-2023</strain>
        <tissue evidence="9">Leaf</tissue>
    </source>
</reference>
<evidence type="ECO:0000313" key="9">
    <source>
        <dbReference type="EMBL" id="KAK7301993.1"/>
    </source>
</evidence>
<feature type="region of interest" description="Disordered" evidence="6">
    <location>
        <begin position="18"/>
        <end position="42"/>
    </location>
</feature>
<accession>A0AAN9JQ74</accession>
<dbReference type="InterPro" id="IPR050638">
    <property type="entry name" value="AA-Vitamin_Transporters"/>
</dbReference>
<feature type="transmembrane region" description="Helical" evidence="7">
    <location>
        <begin position="171"/>
        <end position="190"/>
    </location>
</feature>
<comment type="caution">
    <text evidence="9">The sequence shown here is derived from an EMBL/GenBank/DDBJ whole genome shotgun (WGS) entry which is preliminary data.</text>
</comment>
<evidence type="ECO:0000259" key="8">
    <source>
        <dbReference type="Pfam" id="PF00892"/>
    </source>
</evidence>
<dbReference type="PANTHER" id="PTHR32322">
    <property type="entry name" value="INNER MEMBRANE TRANSPORTER"/>
    <property type="match status" value="1"/>
</dbReference>
<dbReference type="InterPro" id="IPR037185">
    <property type="entry name" value="EmrE-like"/>
</dbReference>
<sequence length="405" mass="43211">MASRWFCSSLSTTTVASATTTTRRNSQASQFPMKPRQIASQPSSLRFRVACSNKTAFKAGEQLETPNSPPPVDCVGTGQDVECLVDAQDKQTDSPSSSSPSSIPCLGEALWEWTVLVSPFFFWGTAMVAMKEVLPKCGPFFVSAFRLIPAGFLLVAFATSRKRPSPSGFNAWLSIALFALVDAACFQGFLAEGLQRTSAGLGSVIIDSQPLTVAVLAALLFGESIGIVGAAGLVLGVIGLVLLELPALSFDERNFSLWGSGEWWMLLAAQSMAVGTVMVRWVSKYSDPVMATGWHMIIGGLPLVLFSVLNNDPAVNGGLKDLSSTDILALLYTSVFGSAVSYGVFFYSATKGSLTKLSSLTFLTPMFASIFGFLYLGETFSPVQLVGAFITVAAIYMVNFKTTSE</sequence>
<dbReference type="Pfam" id="PF00892">
    <property type="entry name" value="EamA"/>
    <property type="match status" value="2"/>
</dbReference>
<evidence type="ECO:0000313" key="10">
    <source>
        <dbReference type="Proteomes" id="UP001359559"/>
    </source>
</evidence>
<dbReference type="InterPro" id="IPR000620">
    <property type="entry name" value="EamA_dom"/>
</dbReference>
<dbReference type="PANTHER" id="PTHR32322:SF2">
    <property type="entry name" value="EAMA DOMAIN-CONTAINING PROTEIN"/>
    <property type="match status" value="1"/>
</dbReference>
<evidence type="ECO:0000256" key="1">
    <source>
        <dbReference type="ARBA" id="ARBA00004141"/>
    </source>
</evidence>
<evidence type="ECO:0000256" key="5">
    <source>
        <dbReference type="ARBA" id="ARBA00023136"/>
    </source>
</evidence>
<feature type="domain" description="EamA" evidence="8">
    <location>
        <begin position="260"/>
        <end position="399"/>
    </location>
</feature>
<feature type="transmembrane region" description="Helical" evidence="7">
    <location>
        <begin position="211"/>
        <end position="243"/>
    </location>
</feature>
<feature type="domain" description="EamA" evidence="8">
    <location>
        <begin position="116"/>
        <end position="243"/>
    </location>
</feature>
<organism evidence="9 10">
    <name type="scientific">Clitoria ternatea</name>
    <name type="common">Butterfly pea</name>
    <dbReference type="NCBI Taxonomy" id="43366"/>
    <lineage>
        <taxon>Eukaryota</taxon>
        <taxon>Viridiplantae</taxon>
        <taxon>Streptophyta</taxon>
        <taxon>Embryophyta</taxon>
        <taxon>Tracheophyta</taxon>
        <taxon>Spermatophyta</taxon>
        <taxon>Magnoliopsida</taxon>
        <taxon>eudicotyledons</taxon>
        <taxon>Gunneridae</taxon>
        <taxon>Pentapetalae</taxon>
        <taxon>rosids</taxon>
        <taxon>fabids</taxon>
        <taxon>Fabales</taxon>
        <taxon>Fabaceae</taxon>
        <taxon>Papilionoideae</taxon>
        <taxon>50 kb inversion clade</taxon>
        <taxon>NPAAA clade</taxon>
        <taxon>indigoferoid/millettioid clade</taxon>
        <taxon>Phaseoleae</taxon>
        <taxon>Clitoria</taxon>
    </lineage>
</organism>
<feature type="transmembrane region" description="Helical" evidence="7">
    <location>
        <begin position="263"/>
        <end position="282"/>
    </location>
</feature>
<dbReference type="EMBL" id="JAYKXN010000003">
    <property type="protein sequence ID" value="KAK7301993.1"/>
    <property type="molecule type" value="Genomic_DNA"/>
</dbReference>
<evidence type="ECO:0000256" key="4">
    <source>
        <dbReference type="ARBA" id="ARBA00022989"/>
    </source>
</evidence>
<evidence type="ECO:0000256" key="7">
    <source>
        <dbReference type="SAM" id="Phobius"/>
    </source>
</evidence>
<evidence type="ECO:0000256" key="6">
    <source>
        <dbReference type="SAM" id="MobiDB-lite"/>
    </source>
</evidence>
<dbReference type="GO" id="GO:0016020">
    <property type="term" value="C:membrane"/>
    <property type="evidence" value="ECO:0007669"/>
    <property type="project" value="UniProtKB-SubCell"/>
</dbReference>
<proteinExistence type="inferred from homology"/>
<feature type="transmembrane region" description="Helical" evidence="7">
    <location>
        <begin position="360"/>
        <end position="377"/>
    </location>
</feature>
<comment type="subcellular location">
    <subcellularLocation>
        <location evidence="1">Membrane</location>
        <topology evidence="1">Multi-pass membrane protein</topology>
    </subcellularLocation>
</comment>
<evidence type="ECO:0000256" key="2">
    <source>
        <dbReference type="ARBA" id="ARBA00007635"/>
    </source>
</evidence>
<feature type="transmembrane region" description="Helical" evidence="7">
    <location>
        <begin position="289"/>
        <end position="309"/>
    </location>
</feature>
<dbReference type="AlphaFoldDB" id="A0AAN9JQ74"/>
<name>A0AAN9JQ74_CLITE</name>
<gene>
    <name evidence="9" type="ORF">RJT34_12870</name>
</gene>
<keyword evidence="4 7" id="KW-1133">Transmembrane helix</keyword>
<dbReference type="GO" id="GO:0009507">
    <property type="term" value="C:chloroplast"/>
    <property type="evidence" value="ECO:0007669"/>
    <property type="project" value="TreeGrafter"/>
</dbReference>
<feature type="compositionally biased region" description="Low complexity" evidence="6">
    <location>
        <begin position="18"/>
        <end position="29"/>
    </location>
</feature>
<keyword evidence="5 7" id="KW-0472">Membrane</keyword>
<dbReference type="Gene3D" id="1.10.3730.20">
    <property type="match status" value="1"/>
</dbReference>
<dbReference type="Proteomes" id="UP001359559">
    <property type="component" value="Unassembled WGS sequence"/>
</dbReference>